<dbReference type="OrthoDB" id="543156at2759"/>
<dbReference type="InParanoid" id="A0A2V0NVD5"/>
<dbReference type="GO" id="GO:0019172">
    <property type="term" value="F:glyoxalase III activity"/>
    <property type="evidence" value="ECO:0007669"/>
    <property type="project" value="TreeGrafter"/>
</dbReference>
<keyword evidence="4" id="KW-0808">Transferase</keyword>
<organism evidence="4 5">
    <name type="scientific">Raphidocelis subcapitata</name>
    <dbReference type="NCBI Taxonomy" id="307507"/>
    <lineage>
        <taxon>Eukaryota</taxon>
        <taxon>Viridiplantae</taxon>
        <taxon>Chlorophyta</taxon>
        <taxon>core chlorophytes</taxon>
        <taxon>Chlorophyceae</taxon>
        <taxon>CS clade</taxon>
        <taxon>Sphaeropleales</taxon>
        <taxon>Selenastraceae</taxon>
        <taxon>Raphidocelis</taxon>
    </lineage>
</organism>
<evidence type="ECO:0000313" key="4">
    <source>
        <dbReference type="EMBL" id="GBF91608.1"/>
    </source>
</evidence>
<evidence type="ECO:0000313" key="5">
    <source>
        <dbReference type="Proteomes" id="UP000247498"/>
    </source>
</evidence>
<dbReference type="SUPFAM" id="SSF52317">
    <property type="entry name" value="Class I glutamine amidotransferase-like"/>
    <property type="match status" value="1"/>
</dbReference>
<comment type="caution">
    <text evidence="4">The sequence shown here is derived from an EMBL/GenBank/DDBJ whole genome shotgun (WGS) entry which is preliminary data.</text>
</comment>
<comment type="similarity">
    <text evidence="3">Belongs to the peptidase C56 family. HSP31-like subfamily.</text>
</comment>
<dbReference type="GO" id="GO:0016740">
    <property type="term" value="F:transferase activity"/>
    <property type="evidence" value="ECO:0007669"/>
    <property type="project" value="UniProtKB-KW"/>
</dbReference>
<keyword evidence="2" id="KW-0456">Lyase</keyword>
<evidence type="ECO:0000256" key="3">
    <source>
        <dbReference type="ARBA" id="ARBA00038493"/>
    </source>
</evidence>
<dbReference type="STRING" id="307507.A0A2V0NVD5"/>
<evidence type="ECO:0000256" key="2">
    <source>
        <dbReference type="ARBA" id="ARBA00023239"/>
    </source>
</evidence>
<dbReference type="GO" id="GO:0005737">
    <property type="term" value="C:cytoplasm"/>
    <property type="evidence" value="ECO:0007669"/>
    <property type="project" value="TreeGrafter"/>
</dbReference>
<dbReference type="AlphaFoldDB" id="A0A2V0NVD5"/>
<dbReference type="EMBL" id="BDRX01000025">
    <property type="protein sequence ID" value="GBF91608.1"/>
    <property type="molecule type" value="Genomic_DNA"/>
</dbReference>
<accession>A0A2V0NVD5</accession>
<gene>
    <name evidence="4" type="ORF">Rsub_04348</name>
</gene>
<dbReference type="Gene3D" id="3.40.50.880">
    <property type="match status" value="2"/>
</dbReference>
<keyword evidence="5" id="KW-1185">Reference proteome</keyword>
<evidence type="ECO:0000256" key="1">
    <source>
        <dbReference type="ARBA" id="ARBA00023016"/>
    </source>
</evidence>
<dbReference type="GO" id="GO:0019243">
    <property type="term" value="P:methylglyoxal catabolic process to D-lactate via S-lactoyl-glutathione"/>
    <property type="evidence" value="ECO:0007669"/>
    <property type="project" value="TreeGrafter"/>
</dbReference>
<keyword evidence="1" id="KW-0346">Stress response</keyword>
<proteinExistence type="inferred from homology"/>
<sequence length="197" mass="20987">MAAKKVLIVATSHEELGDTGEKTGLWMEELAHPYFVFKSHGLEVTLASLKGGEIPVDEASLGAPFLTPEVEKFLLDDAAMGQVLESSPLSEVDWAAHDAIFLVTAFSDDEEYAVAKEKVVPFLLEARLKELGGHYTKAKANWGVHALLDARAPFPLVTGQNPASSRLTAELVVEALGGHKAARPPADCELATGRAGA</sequence>
<dbReference type="Proteomes" id="UP000247498">
    <property type="component" value="Unassembled WGS sequence"/>
</dbReference>
<dbReference type="InterPro" id="IPR029062">
    <property type="entry name" value="Class_I_gatase-like"/>
</dbReference>
<dbReference type="CDD" id="cd03141">
    <property type="entry name" value="GATase1_Hsp31_like"/>
    <property type="match status" value="1"/>
</dbReference>
<reference evidence="4 5" key="1">
    <citation type="journal article" date="2018" name="Sci. Rep.">
        <title>Raphidocelis subcapitata (=Pseudokirchneriella subcapitata) provides an insight into genome evolution and environmental adaptations in the Sphaeropleales.</title>
        <authorList>
            <person name="Suzuki S."/>
            <person name="Yamaguchi H."/>
            <person name="Nakajima N."/>
            <person name="Kawachi M."/>
        </authorList>
    </citation>
    <scope>NUCLEOTIDE SEQUENCE [LARGE SCALE GENOMIC DNA]</scope>
    <source>
        <strain evidence="4 5">NIES-35</strain>
    </source>
</reference>
<dbReference type="InterPro" id="IPR050325">
    <property type="entry name" value="Prot/Nucl_acid_deglycase"/>
</dbReference>
<dbReference type="PANTHER" id="PTHR48094:SF11">
    <property type="entry name" value="GLUTATHIONE-INDEPENDENT GLYOXALASE HSP31-RELATED"/>
    <property type="match status" value="1"/>
</dbReference>
<dbReference type="PANTHER" id="PTHR48094">
    <property type="entry name" value="PROTEIN/NUCLEIC ACID DEGLYCASE DJ-1-RELATED"/>
    <property type="match status" value="1"/>
</dbReference>
<name>A0A2V0NVD5_9CHLO</name>
<protein>
    <submittedName>
        <fullName evidence="4">Dimethylallyltransferase</fullName>
    </submittedName>
</protein>